<gene>
    <name evidence="1" type="ORF">ASZ90_016840</name>
</gene>
<dbReference type="AlphaFoldDB" id="A0A0W8EB77"/>
<protein>
    <submittedName>
        <fullName evidence="1">Uncharacterized protein</fullName>
    </submittedName>
</protein>
<proteinExistence type="predicted"/>
<reference evidence="1" key="1">
    <citation type="journal article" date="2015" name="Proc. Natl. Acad. Sci. U.S.A.">
        <title>Networks of energetic and metabolic interactions define dynamics in microbial communities.</title>
        <authorList>
            <person name="Embree M."/>
            <person name="Liu J.K."/>
            <person name="Al-Bassam M.M."/>
            <person name="Zengler K."/>
        </authorList>
    </citation>
    <scope>NUCLEOTIDE SEQUENCE</scope>
</reference>
<comment type="caution">
    <text evidence="1">The sequence shown here is derived from an EMBL/GenBank/DDBJ whole genome shotgun (WGS) entry which is preliminary data.</text>
</comment>
<evidence type="ECO:0000313" key="1">
    <source>
        <dbReference type="EMBL" id="KUG05725.1"/>
    </source>
</evidence>
<dbReference type="EMBL" id="LNQE01001775">
    <property type="protein sequence ID" value="KUG05725.1"/>
    <property type="molecule type" value="Genomic_DNA"/>
</dbReference>
<accession>A0A0W8EB77</accession>
<name>A0A0W8EB77_9ZZZZ</name>
<sequence>MVPFLGQGLPGSSAPWQCREIECREIEKMQVDLEKDLVLTAVPVLPATWR</sequence>
<organism evidence="1">
    <name type="scientific">hydrocarbon metagenome</name>
    <dbReference type="NCBI Taxonomy" id="938273"/>
    <lineage>
        <taxon>unclassified sequences</taxon>
        <taxon>metagenomes</taxon>
        <taxon>ecological metagenomes</taxon>
    </lineage>
</organism>